<evidence type="ECO:0000313" key="2">
    <source>
        <dbReference type="Proteomes" id="UP000499080"/>
    </source>
</evidence>
<comment type="caution">
    <text evidence="1">The sequence shown here is derived from an EMBL/GenBank/DDBJ whole genome shotgun (WGS) entry which is preliminary data.</text>
</comment>
<sequence length="108" mass="11744">MYLPSNGSPRTANTWGYFAVHEKQEANRAATASHGELPRLPSREGRLVDLEESGGLMTAGESSKSSDMLYSNVSSSDEKEELISASASDSRDCKIFLPMEGLVWLFGV</sequence>
<dbReference type="Proteomes" id="UP000499080">
    <property type="component" value="Unassembled WGS sequence"/>
</dbReference>
<proteinExistence type="predicted"/>
<organism evidence="1 2">
    <name type="scientific">Araneus ventricosus</name>
    <name type="common">Orbweaver spider</name>
    <name type="synonym">Epeira ventricosa</name>
    <dbReference type="NCBI Taxonomy" id="182803"/>
    <lineage>
        <taxon>Eukaryota</taxon>
        <taxon>Metazoa</taxon>
        <taxon>Ecdysozoa</taxon>
        <taxon>Arthropoda</taxon>
        <taxon>Chelicerata</taxon>
        <taxon>Arachnida</taxon>
        <taxon>Araneae</taxon>
        <taxon>Araneomorphae</taxon>
        <taxon>Entelegynae</taxon>
        <taxon>Araneoidea</taxon>
        <taxon>Araneidae</taxon>
        <taxon>Araneus</taxon>
    </lineage>
</organism>
<gene>
    <name evidence="1" type="ORF">AVEN_40054_1</name>
</gene>
<reference evidence="1 2" key="1">
    <citation type="journal article" date="2019" name="Sci. Rep.">
        <title>Orb-weaving spider Araneus ventricosus genome elucidates the spidroin gene catalogue.</title>
        <authorList>
            <person name="Kono N."/>
            <person name="Nakamura H."/>
            <person name="Ohtoshi R."/>
            <person name="Moran D.A.P."/>
            <person name="Shinohara A."/>
            <person name="Yoshida Y."/>
            <person name="Fujiwara M."/>
            <person name="Mori M."/>
            <person name="Tomita M."/>
            <person name="Arakawa K."/>
        </authorList>
    </citation>
    <scope>NUCLEOTIDE SEQUENCE [LARGE SCALE GENOMIC DNA]</scope>
</reference>
<keyword evidence="2" id="KW-1185">Reference proteome</keyword>
<name>A0A4Y2VPY3_ARAVE</name>
<protein>
    <submittedName>
        <fullName evidence="1">Uncharacterized protein</fullName>
    </submittedName>
</protein>
<dbReference type="AlphaFoldDB" id="A0A4Y2VPY3"/>
<evidence type="ECO:0000313" key="1">
    <source>
        <dbReference type="EMBL" id="GBO26692.1"/>
    </source>
</evidence>
<accession>A0A4Y2VPY3</accession>
<dbReference type="EMBL" id="BGPR01049678">
    <property type="protein sequence ID" value="GBO26692.1"/>
    <property type="molecule type" value="Genomic_DNA"/>
</dbReference>